<proteinExistence type="predicted"/>
<name>D5WMA7_PARAM</name>
<gene>
    <name evidence="1" type="ordered locus">BC1002_6511</name>
</gene>
<evidence type="ECO:0000313" key="1">
    <source>
        <dbReference type="EMBL" id="ADG20353.1"/>
    </source>
</evidence>
<dbReference type="RefSeq" id="WP_013094140.1">
    <property type="nucleotide sequence ID" value="NC_014119.1"/>
</dbReference>
<evidence type="ECO:0000313" key="2">
    <source>
        <dbReference type="Proteomes" id="UP000002190"/>
    </source>
</evidence>
<dbReference type="EMBL" id="CP002015">
    <property type="protein sequence ID" value="ADG20353.1"/>
    <property type="molecule type" value="Genomic_DNA"/>
</dbReference>
<sequence length="94" mass="10335">MPCTPFKLPGGGSGFICTRGRRTRCAAGPCASSSSYQCDYPVGPRKTCDRHLCAKHAHEIAPDVHYCPEHCSLWKRAGAPMQSSFDFDQENQES</sequence>
<organism evidence="1 2">
    <name type="scientific">Paraburkholderia atlantica</name>
    <dbReference type="NCBI Taxonomy" id="2654982"/>
    <lineage>
        <taxon>Bacteria</taxon>
        <taxon>Pseudomonadati</taxon>
        <taxon>Pseudomonadota</taxon>
        <taxon>Betaproteobacteria</taxon>
        <taxon>Burkholderiales</taxon>
        <taxon>Burkholderiaceae</taxon>
        <taxon>Paraburkholderia</taxon>
    </lineage>
</organism>
<dbReference type="Proteomes" id="UP000002190">
    <property type="component" value="Chromosome 3"/>
</dbReference>
<dbReference type="HOGENOM" id="CLU_185051_0_0_4"/>
<reference evidence="1 2" key="2">
    <citation type="journal article" date="2012" name="J. Bacteriol.">
        <title>Genome Sequences of Burkholderia sp. Strains CCGE1002 and H160, Isolated from Legume Nodules in Mexico and Brazil.</title>
        <authorList>
            <person name="Ormeno-Orrillo E."/>
            <person name="Rogel M.A."/>
            <person name="Chueire L.M."/>
            <person name="Tiedje J.M."/>
            <person name="Martinez-Romero E."/>
            <person name="Hungria M."/>
        </authorList>
    </citation>
    <scope>NUCLEOTIDE SEQUENCE [LARGE SCALE GENOMIC DNA]</scope>
    <source>
        <strain evidence="1 2">CCGE1002</strain>
    </source>
</reference>
<dbReference type="KEGG" id="bge:BC1002_6511"/>
<accession>D5WMA7</accession>
<reference evidence="2" key="1">
    <citation type="submission" date="2010-04" db="EMBL/GenBank/DDBJ databases">
        <title>Complete sequence of chromosome 3 of Burkholderia sp. CCGE1002.</title>
        <authorList>
            <consortium name="US DOE Joint Genome Institute"/>
            <person name="Lucas S."/>
            <person name="Copeland A."/>
            <person name="Lapidus A."/>
            <person name="Cheng J.-F."/>
            <person name="Bruce D."/>
            <person name="Goodwin L."/>
            <person name="Pitluck S."/>
            <person name="Chertkov O."/>
            <person name="Detter J.C."/>
            <person name="Han C."/>
            <person name="Tapia R."/>
            <person name="Land M."/>
            <person name="Hauser L."/>
            <person name="Kyrpides N."/>
            <person name="Ovchinnikova G."/>
            <person name="Martinez-Romero E."/>
            <person name="Hernandez M.A.R."/>
            <person name="Tiedje J.M."/>
            <person name="Woyke T."/>
        </authorList>
    </citation>
    <scope>NUCLEOTIDE SEQUENCE [LARGE SCALE GENOMIC DNA]</scope>
    <source>
        <strain evidence="2">CCGE1002</strain>
    </source>
</reference>
<dbReference type="AlphaFoldDB" id="D5WMA7"/>
<dbReference type="STRING" id="640511.BC1002_6511"/>
<protein>
    <submittedName>
        <fullName evidence="1">Uncharacterized protein</fullName>
    </submittedName>
</protein>
<dbReference type="GeneID" id="301097589"/>